<evidence type="ECO:0000313" key="4">
    <source>
        <dbReference type="RefSeq" id="XP_058977090.1"/>
    </source>
</evidence>
<dbReference type="PANTHER" id="PTHR24637">
    <property type="entry name" value="COLLAGEN"/>
    <property type="match status" value="1"/>
</dbReference>
<feature type="compositionally biased region" description="Low complexity" evidence="1">
    <location>
        <begin position="222"/>
        <end position="232"/>
    </location>
</feature>
<dbReference type="PROSITE" id="PS51257">
    <property type="entry name" value="PROKAR_LIPOPROTEIN"/>
    <property type="match status" value="1"/>
</dbReference>
<feature type="region of interest" description="Disordered" evidence="1">
    <location>
        <begin position="295"/>
        <end position="324"/>
    </location>
</feature>
<dbReference type="InterPro" id="IPR008160">
    <property type="entry name" value="Collagen"/>
</dbReference>
<feature type="signal peptide" evidence="2">
    <location>
        <begin position="1"/>
        <end position="23"/>
    </location>
</feature>
<keyword evidence="3" id="KW-1185">Reference proteome</keyword>
<reference evidence="4" key="1">
    <citation type="submission" date="2025-08" db="UniProtKB">
        <authorList>
            <consortium name="RefSeq"/>
        </authorList>
    </citation>
    <scope>IDENTIFICATION</scope>
    <source>
        <strain evidence="4">Aabys</strain>
        <tissue evidence="4">Whole body</tissue>
    </source>
</reference>
<dbReference type="Proteomes" id="UP001652621">
    <property type="component" value="Unplaced"/>
</dbReference>
<dbReference type="RefSeq" id="XP_058977090.1">
    <property type="nucleotide sequence ID" value="XM_059121107.1"/>
</dbReference>
<sequence>MRQMHRILKLLTILGVFIHSSHAGSTSCGCAPGPPGYPGDKGPPGYQGPRGDVGSMGNRGPTGPQGPQGPRGETGDRGVQGDSVPVAQYEPGLPGLPGPRGRCGCPNNRFNQFANRFSPYDSQQSPDYGDGYSEYNTGDYYLTDNRGYLNYLGQRIPPQLMQHTTTTTTTTTTPPPPISDIMFPHRLAGLSSGLYMLDANGVLAPFQPSNPYELFAMAEPSTTTTTTTTTTTPRPHHESSTMVNDKVYILGPKGTLIPLEVFGIHKPKQYQRKPTRMVSSYNKWLRGMLMGEILPDYGENDGETAPVEDDDDTEGGDVFDDGDQ</sequence>
<feature type="chain" id="PRO_5046137003" evidence="2">
    <location>
        <begin position="24"/>
        <end position="324"/>
    </location>
</feature>
<accession>A0ABM3UU81</accession>
<feature type="compositionally biased region" description="Low complexity" evidence="1">
    <location>
        <begin position="38"/>
        <end position="49"/>
    </location>
</feature>
<gene>
    <name evidence="4" type="primary">LOC131801959</name>
</gene>
<feature type="region of interest" description="Disordered" evidence="1">
    <location>
        <begin position="34"/>
        <end position="104"/>
    </location>
</feature>
<feature type="compositionally biased region" description="Acidic residues" evidence="1">
    <location>
        <begin position="298"/>
        <end position="324"/>
    </location>
</feature>
<protein>
    <submittedName>
        <fullName evidence="4">Collagen alpha-1(XI) chain-like</fullName>
    </submittedName>
</protein>
<keyword evidence="2" id="KW-0732">Signal</keyword>
<proteinExistence type="predicted"/>
<evidence type="ECO:0000256" key="1">
    <source>
        <dbReference type="SAM" id="MobiDB-lite"/>
    </source>
</evidence>
<evidence type="ECO:0000256" key="2">
    <source>
        <dbReference type="SAM" id="SignalP"/>
    </source>
</evidence>
<name>A0ABM3UU81_MUSDO</name>
<evidence type="ECO:0000313" key="3">
    <source>
        <dbReference type="Proteomes" id="UP001652621"/>
    </source>
</evidence>
<dbReference type="PANTHER" id="PTHR24637:SF421">
    <property type="entry name" value="CUTICLE COLLAGEN DPY-2"/>
    <property type="match status" value="1"/>
</dbReference>
<dbReference type="Pfam" id="PF01391">
    <property type="entry name" value="Collagen"/>
    <property type="match status" value="1"/>
</dbReference>
<feature type="region of interest" description="Disordered" evidence="1">
    <location>
        <begin position="221"/>
        <end position="240"/>
    </location>
</feature>
<organism evidence="3 4">
    <name type="scientific">Musca domestica</name>
    <name type="common">House fly</name>
    <dbReference type="NCBI Taxonomy" id="7370"/>
    <lineage>
        <taxon>Eukaryota</taxon>
        <taxon>Metazoa</taxon>
        <taxon>Ecdysozoa</taxon>
        <taxon>Arthropoda</taxon>
        <taxon>Hexapoda</taxon>
        <taxon>Insecta</taxon>
        <taxon>Pterygota</taxon>
        <taxon>Neoptera</taxon>
        <taxon>Endopterygota</taxon>
        <taxon>Diptera</taxon>
        <taxon>Brachycera</taxon>
        <taxon>Muscomorpha</taxon>
        <taxon>Muscoidea</taxon>
        <taxon>Muscidae</taxon>
        <taxon>Musca</taxon>
    </lineage>
</organism>
<dbReference type="GeneID" id="131801959"/>